<evidence type="ECO:0000313" key="2">
    <source>
        <dbReference type="EMBL" id="SFC53315.1"/>
    </source>
</evidence>
<gene>
    <name evidence="2" type="ORF">SAMN05216204_10769</name>
</gene>
<dbReference type="EMBL" id="FOLD01000007">
    <property type="protein sequence ID" value="SFC53315.1"/>
    <property type="molecule type" value="Genomic_DNA"/>
</dbReference>
<dbReference type="Pfam" id="PF14088">
    <property type="entry name" value="DUF4268"/>
    <property type="match status" value="1"/>
</dbReference>
<dbReference type="OrthoDB" id="570199at2"/>
<keyword evidence="3" id="KW-1185">Reference proteome</keyword>
<dbReference type="RefSeq" id="WP_091873726.1">
    <property type="nucleotide sequence ID" value="NZ_FOLD01000007.1"/>
</dbReference>
<dbReference type="STRING" id="1164594.SAMN05216204_10769"/>
<organism evidence="2 3">
    <name type="scientific">Massilia yuzhufengensis</name>
    <dbReference type="NCBI Taxonomy" id="1164594"/>
    <lineage>
        <taxon>Bacteria</taxon>
        <taxon>Pseudomonadati</taxon>
        <taxon>Pseudomonadota</taxon>
        <taxon>Betaproteobacteria</taxon>
        <taxon>Burkholderiales</taxon>
        <taxon>Oxalobacteraceae</taxon>
        <taxon>Telluria group</taxon>
        <taxon>Massilia</taxon>
    </lineage>
</organism>
<evidence type="ECO:0000313" key="3">
    <source>
        <dbReference type="Proteomes" id="UP000198639"/>
    </source>
</evidence>
<dbReference type="GO" id="GO:0003676">
    <property type="term" value="F:nucleic acid binding"/>
    <property type="evidence" value="ECO:0007669"/>
    <property type="project" value="InterPro"/>
</dbReference>
<name>A0A1I1JY78_9BURK</name>
<reference evidence="3" key="1">
    <citation type="submission" date="2016-10" db="EMBL/GenBank/DDBJ databases">
        <authorList>
            <person name="Varghese N."/>
            <person name="Submissions S."/>
        </authorList>
    </citation>
    <scope>NUCLEOTIDE SEQUENCE [LARGE SCALE GENOMIC DNA]</scope>
    <source>
        <strain evidence="3">CGMCC 1.12041</strain>
    </source>
</reference>
<accession>A0A1I1JY78</accession>
<dbReference type="InterPro" id="IPR011856">
    <property type="entry name" value="tRNA_endonuc-like_dom_sf"/>
</dbReference>
<feature type="domain" description="DUF4268" evidence="1">
    <location>
        <begin position="172"/>
        <end position="308"/>
    </location>
</feature>
<protein>
    <recommendedName>
        <fullName evidence="1">DUF4268 domain-containing protein</fullName>
    </recommendedName>
</protein>
<dbReference type="InterPro" id="IPR025364">
    <property type="entry name" value="DUF4268"/>
</dbReference>
<dbReference type="Gene3D" id="3.40.1350.10">
    <property type="match status" value="1"/>
</dbReference>
<proteinExistence type="predicted"/>
<dbReference type="Proteomes" id="UP000198639">
    <property type="component" value="Unassembled WGS sequence"/>
</dbReference>
<dbReference type="AlphaFoldDB" id="A0A1I1JY78"/>
<evidence type="ECO:0000259" key="1">
    <source>
        <dbReference type="Pfam" id="PF14088"/>
    </source>
</evidence>
<sequence length="332" mass="36901">MDIALGKLEHVNARTVWQSEARDFTPWLAQNLGLLGEALGLDLELVQMEAPVGNYACDIEAKENGSGRRVIIENQLESTDHTHLGQLVTYAAGLDAAVIVWISTGVREEHREAIDFLNRHSRETVDFFAIALELVRIGSSPPAVVFRLAASPNAWAKNAAARPEVSSRMNAYRAFFQPLMDELRDKHYFTNARIAQAQSWYAFSSGVTGFTYGLAFTAKGELRAELYIDVEDASRNKAIFRILDEQRIQIEQQLGEAAAWEPLPERRAVRIGLVRPGTTIEYAQANSEVAHTWAIQRLLKLKEVFGPRLRPALAAIATVADAPAGQDRTTFD</sequence>